<sequence>MVKSLSKRFMQHNLIDLGAQCAYFFLLSIFPFLLFSVSLLSFLPFSFVDIYVLLATYVPAGVLQVIESQWNVITNNQRTGILSLGAFFTLWTASLALNSILRSLNLAYDVTEDRGFVVDRLIALGLTFGMFFIIIMALLFQVVGSAVRDFFNLNLILFNFDILRWLLSSSIIFIVFLILYYIGPNIRLRFKEIYVGAIFATIGWQAVSWLFSYYLTGFANFSATYGTIGTVIALMVWFHLTSLIILLGGEINAILKDKWDGAKTT</sequence>
<evidence type="ECO:0000256" key="4">
    <source>
        <dbReference type="ARBA" id="ARBA00022989"/>
    </source>
</evidence>
<dbReference type="InterPro" id="IPR017039">
    <property type="entry name" value="Virul_fac_BrkB"/>
</dbReference>
<feature type="transmembrane region" description="Helical" evidence="6">
    <location>
        <begin position="227"/>
        <end position="248"/>
    </location>
</feature>
<accession>A0A859FBB9</accession>
<dbReference type="NCBIfam" id="TIGR00765">
    <property type="entry name" value="yihY_not_rbn"/>
    <property type="match status" value="1"/>
</dbReference>
<evidence type="ECO:0000313" key="8">
    <source>
        <dbReference type="Proteomes" id="UP000318138"/>
    </source>
</evidence>
<comment type="subcellular location">
    <subcellularLocation>
        <location evidence="1">Cell membrane</location>
        <topology evidence="1">Multi-pass membrane protein</topology>
    </subcellularLocation>
</comment>
<keyword evidence="4 6" id="KW-1133">Transmembrane helix</keyword>
<dbReference type="PANTHER" id="PTHR30213">
    <property type="entry name" value="INNER MEMBRANE PROTEIN YHJD"/>
    <property type="match status" value="1"/>
</dbReference>
<feature type="transmembrane region" description="Helical" evidence="6">
    <location>
        <begin position="121"/>
        <end position="142"/>
    </location>
</feature>
<reference evidence="8" key="1">
    <citation type="submission" date="2019-07" db="EMBL/GenBank/DDBJ databases">
        <title>Bacillus alkalisoli sp. nov. isolated from saline soil.</title>
        <authorList>
            <person name="Sun J.-Q."/>
            <person name="Xu L."/>
        </authorList>
    </citation>
    <scope>NUCLEOTIDE SEQUENCE [LARGE SCALE GENOMIC DNA]</scope>
    <source>
        <strain evidence="8">M4U3P1</strain>
    </source>
</reference>
<dbReference type="AlphaFoldDB" id="A0A859FBB9"/>
<proteinExistence type="predicted"/>
<dbReference type="PIRSF" id="PIRSF035875">
    <property type="entry name" value="RNase_BN"/>
    <property type="match status" value="1"/>
</dbReference>
<organism evidence="7 8">
    <name type="scientific">Paenalkalicoccus suaedae</name>
    <dbReference type="NCBI Taxonomy" id="2592382"/>
    <lineage>
        <taxon>Bacteria</taxon>
        <taxon>Bacillati</taxon>
        <taxon>Bacillota</taxon>
        <taxon>Bacilli</taxon>
        <taxon>Bacillales</taxon>
        <taxon>Bacillaceae</taxon>
        <taxon>Paenalkalicoccus</taxon>
    </lineage>
</organism>
<feature type="transmembrane region" description="Helical" evidence="6">
    <location>
        <begin position="21"/>
        <end position="43"/>
    </location>
</feature>
<name>A0A859FBB9_9BACI</name>
<dbReference type="KEGG" id="psua:FLK61_25305"/>
<feature type="transmembrane region" description="Helical" evidence="6">
    <location>
        <begin position="80"/>
        <end position="101"/>
    </location>
</feature>
<feature type="transmembrane region" description="Helical" evidence="6">
    <location>
        <begin position="194"/>
        <end position="215"/>
    </location>
</feature>
<keyword evidence="8" id="KW-1185">Reference proteome</keyword>
<evidence type="ECO:0000256" key="2">
    <source>
        <dbReference type="ARBA" id="ARBA00022475"/>
    </source>
</evidence>
<gene>
    <name evidence="7" type="ORF">FLK61_25305</name>
</gene>
<evidence type="ECO:0000313" key="7">
    <source>
        <dbReference type="EMBL" id="QKS70092.1"/>
    </source>
</evidence>
<dbReference type="RefSeq" id="WP_176008136.1">
    <property type="nucleotide sequence ID" value="NZ_CP041372.2"/>
</dbReference>
<keyword evidence="5 6" id="KW-0472">Membrane</keyword>
<keyword evidence="3 6" id="KW-0812">Transmembrane</keyword>
<dbReference type="EMBL" id="CP041372">
    <property type="protein sequence ID" value="QKS70092.1"/>
    <property type="molecule type" value="Genomic_DNA"/>
</dbReference>
<dbReference type="Pfam" id="PF03631">
    <property type="entry name" value="Virul_fac_BrkB"/>
    <property type="match status" value="1"/>
</dbReference>
<evidence type="ECO:0000256" key="3">
    <source>
        <dbReference type="ARBA" id="ARBA00022692"/>
    </source>
</evidence>
<evidence type="ECO:0000256" key="5">
    <source>
        <dbReference type="ARBA" id="ARBA00023136"/>
    </source>
</evidence>
<dbReference type="Proteomes" id="UP000318138">
    <property type="component" value="Chromosome"/>
</dbReference>
<evidence type="ECO:0000256" key="1">
    <source>
        <dbReference type="ARBA" id="ARBA00004651"/>
    </source>
</evidence>
<dbReference type="GO" id="GO:0005886">
    <property type="term" value="C:plasma membrane"/>
    <property type="evidence" value="ECO:0007669"/>
    <property type="project" value="UniProtKB-SubCell"/>
</dbReference>
<protein>
    <submittedName>
        <fullName evidence="7">YihY/virulence factor BrkB family protein</fullName>
    </submittedName>
</protein>
<keyword evidence="2" id="KW-1003">Cell membrane</keyword>
<feature type="transmembrane region" description="Helical" evidence="6">
    <location>
        <begin position="162"/>
        <end position="182"/>
    </location>
</feature>
<evidence type="ECO:0000256" key="6">
    <source>
        <dbReference type="SAM" id="Phobius"/>
    </source>
</evidence>
<dbReference type="PANTHER" id="PTHR30213:SF0">
    <property type="entry name" value="UPF0761 MEMBRANE PROTEIN YIHY"/>
    <property type="match status" value="1"/>
</dbReference>